<evidence type="ECO:0000256" key="3">
    <source>
        <dbReference type="ARBA" id="ARBA00023163"/>
    </source>
</evidence>
<dbReference type="SUPFAM" id="SSF46785">
    <property type="entry name" value="Winged helix' DNA-binding domain"/>
    <property type="match status" value="1"/>
</dbReference>
<dbReference type="GO" id="GO:0005829">
    <property type="term" value="C:cytosol"/>
    <property type="evidence" value="ECO:0007669"/>
    <property type="project" value="TreeGrafter"/>
</dbReference>
<protein>
    <submittedName>
        <fullName evidence="6">Crp/Fnr family transcriptional regulator</fullName>
    </submittedName>
</protein>
<dbReference type="Pfam" id="PF00027">
    <property type="entry name" value="cNMP_binding"/>
    <property type="match status" value="1"/>
</dbReference>
<dbReference type="CDD" id="cd00038">
    <property type="entry name" value="CAP_ED"/>
    <property type="match status" value="1"/>
</dbReference>
<keyword evidence="2" id="KW-0238">DNA-binding</keyword>
<dbReference type="RefSeq" id="WP_130557438.1">
    <property type="nucleotide sequence ID" value="NZ_AP028947.1"/>
</dbReference>
<dbReference type="InterPro" id="IPR000595">
    <property type="entry name" value="cNMP-bd_dom"/>
</dbReference>
<dbReference type="SMART" id="SM00100">
    <property type="entry name" value="cNMP"/>
    <property type="match status" value="1"/>
</dbReference>
<name>A0AA86MEX3_9BURK</name>
<organism evidence="6 7">
    <name type="scientific">Limnobacter thiooxidans</name>
    <dbReference type="NCBI Taxonomy" id="131080"/>
    <lineage>
        <taxon>Bacteria</taxon>
        <taxon>Pseudomonadati</taxon>
        <taxon>Pseudomonadota</taxon>
        <taxon>Betaproteobacteria</taxon>
        <taxon>Burkholderiales</taxon>
        <taxon>Burkholderiaceae</taxon>
        <taxon>Limnobacter</taxon>
    </lineage>
</organism>
<dbReference type="InterPro" id="IPR018490">
    <property type="entry name" value="cNMP-bd_dom_sf"/>
</dbReference>
<dbReference type="InterPro" id="IPR036388">
    <property type="entry name" value="WH-like_DNA-bd_sf"/>
</dbReference>
<dbReference type="SMART" id="SM00419">
    <property type="entry name" value="HTH_CRP"/>
    <property type="match status" value="1"/>
</dbReference>
<keyword evidence="7" id="KW-1185">Reference proteome</keyword>
<evidence type="ECO:0000259" key="4">
    <source>
        <dbReference type="PROSITE" id="PS50042"/>
    </source>
</evidence>
<dbReference type="InterPro" id="IPR014710">
    <property type="entry name" value="RmlC-like_jellyroll"/>
</dbReference>
<dbReference type="Pfam" id="PF13545">
    <property type="entry name" value="HTH_Crp_2"/>
    <property type="match status" value="1"/>
</dbReference>
<dbReference type="GO" id="GO:0003700">
    <property type="term" value="F:DNA-binding transcription factor activity"/>
    <property type="evidence" value="ECO:0007669"/>
    <property type="project" value="TreeGrafter"/>
</dbReference>
<dbReference type="AlphaFoldDB" id="A0AA86MEX3"/>
<feature type="domain" description="HTH crp-type" evidence="5">
    <location>
        <begin position="152"/>
        <end position="227"/>
    </location>
</feature>
<evidence type="ECO:0000313" key="7">
    <source>
        <dbReference type="Proteomes" id="UP001329151"/>
    </source>
</evidence>
<proteinExistence type="predicted"/>
<keyword evidence="3" id="KW-0804">Transcription</keyword>
<reference evidence="6 7" key="1">
    <citation type="submission" date="2023-10" db="EMBL/GenBank/DDBJ databases">
        <title>Complete Genome Sequence of Limnobacter thiooxidans CS-K2T, Isolated from freshwater lake sediments in Bavaria, Germany.</title>
        <authorList>
            <person name="Naruki M."/>
            <person name="Watanabe A."/>
            <person name="Warashina T."/>
            <person name="Morita T."/>
            <person name="Arakawa K."/>
        </authorList>
    </citation>
    <scope>NUCLEOTIDE SEQUENCE [LARGE SCALE GENOMIC DNA]</scope>
    <source>
        <strain evidence="6 7">CS-K2</strain>
    </source>
</reference>
<keyword evidence="1" id="KW-0805">Transcription regulation</keyword>
<dbReference type="SUPFAM" id="SSF51206">
    <property type="entry name" value="cAMP-binding domain-like"/>
    <property type="match status" value="1"/>
</dbReference>
<dbReference type="PANTHER" id="PTHR24567">
    <property type="entry name" value="CRP FAMILY TRANSCRIPTIONAL REGULATORY PROTEIN"/>
    <property type="match status" value="1"/>
</dbReference>
<evidence type="ECO:0000259" key="5">
    <source>
        <dbReference type="PROSITE" id="PS51063"/>
    </source>
</evidence>
<evidence type="ECO:0000256" key="2">
    <source>
        <dbReference type="ARBA" id="ARBA00023125"/>
    </source>
</evidence>
<dbReference type="Gene3D" id="1.10.10.10">
    <property type="entry name" value="Winged helix-like DNA-binding domain superfamily/Winged helix DNA-binding domain"/>
    <property type="match status" value="1"/>
</dbReference>
<dbReference type="InterPro" id="IPR036390">
    <property type="entry name" value="WH_DNA-bd_sf"/>
</dbReference>
<dbReference type="GO" id="GO:0003677">
    <property type="term" value="F:DNA binding"/>
    <property type="evidence" value="ECO:0007669"/>
    <property type="project" value="UniProtKB-KW"/>
</dbReference>
<dbReference type="InterPro" id="IPR012318">
    <property type="entry name" value="HTH_CRP"/>
</dbReference>
<accession>A0AA86MEX3</accession>
<dbReference type="KEGG" id="lto:RGQ30_29920"/>
<dbReference type="PROSITE" id="PS51063">
    <property type="entry name" value="HTH_CRP_2"/>
    <property type="match status" value="1"/>
</dbReference>
<dbReference type="PROSITE" id="PS50042">
    <property type="entry name" value="CNMP_BINDING_3"/>
    <property type="match status" value="1"/>
</dbReference>
<dbReference type="InterPro" id="IPR050397">
    <property type="entry name" value="Env_Response_Regulators"/>
</dbReference>
<feature type="domain" description="Cyclic nucleotide-binding" evidence="4">
    <location>
        <begin position="15"/>
        <end position="120"/>
    </location>
</feature>
<dbReference type="Gene3D" id="2.60.120.10">
    <property type="entry name" value="Jelly Rolls"/>
    <property type="match status" value="1"/>
</dbReference>
<evidence type="ECO:0000256" key="1">
    <source>
        <dbReference type="ARBA" id="ARBA00023015"/>
    </source>
</evidence>
<dbReference type="EMBL" id="AP028947">
    <property type="protein sequence ID" value="BET27491.1"/>
    <property type="molecule type" value="Genomic_DNA"/>
</dbReference>
<gene>
    <name evidence="6" type="ORF">RGQ30_29920</name>
</gene>
<sequence length="236" mass="26702">MQIHNIHQILARGRWFANLPGNLQQALLKHGTVRQFRSGERLFSRGDCTDGIYGMLNGTVQIVGANKHGADDRHVILTLIDSPDWFGEICLFDRQPRTHDALADGPVTVFHVRQNLLDQLTAENPLFWREFGLLLTQKVRLIFGAIEDAALLPTHMRLARRLLQMAEGYGIRSDSNTVSARTLHVSQEKLSAMLSISRQTVNQMLKELEHEGLLQLGRGNIEILDLERLKQKAQLS</sequence>
<dbReference type="Proteomes" id="UP001329151">
    <property type="component" value="Chromosome"/>
</dbReference>
<evidence type="ECO:0000313" key="6">
    <source>
        <dbReference type="EMBL" id="BET27491.1"/>
    </source>
</evidence>
<dbReference type="PANTHER" id="PTHR24567:SF74">
    <property type="entry name" value="HTH-TYPE TRANSCRIPTIONAL REGULATOR ARCR"/>
    <property type="match status" value="1"/>
</dbReference>